<evidence type="ECO:0000256" key="14">
    <source>
        <dbReference type="SAM" id="Phobius"/>
    </source>
</evidence>
<evidence type="ECO:0000256" key="4">
    <source>
        <dbReference type="ARBA" id="ARBA00022475"/>
    </source>
</evidence>
<organism evidence="15 16">
    <name type="scientific">Leptolinea tardivitalis</name>
    <dbReference type="NCBI Taxonomy" id="229920"/>
    <lineage>
        <taxon>Bacteria</taxon>
        <taxon>Bacillati</taxon>
        <taxon>Chloroflexota</taxon>
        <taxon>Anaerolineae</taxon>
        <taxon>Anaerolineales</taxon>
        <taxon>Anaerolineaceae</taxon>
        <taxon>Leptolinea</taxon>
    </lineage>
</organism>
<feature type="transmembrane region" description="Helical" evidence="14">
    <location>
        <begin position="229"/>
        <end position="251"/>
    </location>
</feature>
<dbReference type="STRING" id="229920.ADM99_02290"/>
<comment type="subcellular location">
    <subcellularLocation>
        <location evidence="1">Cell membrane</location>
        <topology evidence="1">Multi-pass membrane protein</topology>
    </subcellularLocation>
</comment>
<keyword evidence="7 14" id="KW-0812">Transmembrane</keyword>
<dbReference type="PANTHER" id="PTHR33843">
    <property type="entry name" value="ASCORBATE-SPECIFIC PTS SYSTEM EIIC COMPONENT"/>
    <property type="match status" value="1"/>
</dbReference>
<evidence type="ECO:0000256" key="5">
    <source>
        <dbReference type="ARBA" id="ARBA00022597"/>
    </source>
</evidence>
<feature type="transmembrane region" description="Helical" evidence="14">
    <location>
        <begin position="271"/>
        <end position="292"/>
    </location>
</feature>
<name>A0A0P6WZT5_9CHLR</name>
<dbReference type="Pfam" id="PF03611">
    <property type="entry name" value="EIIC-GAT"/>
    <property type="match status" value="1"/>
</dbReference>
<dbReference type="NCBIfam" id="NF006920">
    <property type="entry name" value="PRK09410.1-2"/>
    <property type="match status" value="1"/>
</dbReference>
<evidence type="ECO:0000256" key="7">
    <source>
        <dbReference type="ARBA" id="ARBA00022692"/>
    </source>
</evidence>
<evidence type="ECO:0000256" key="3">
    <source>
        <dbReference type="ARBA" id="ARBA00022448"/>
    </source>
</evidence>
<feature type="transmembrane region" description="Helical" evidence="14">
    <location>
        <begin position="45"/>
        <end position="65"/>
    </location>
</feature>
<keyword evidence="9 14" id="KW-0472">Membrane</keyword>
<proteinExistence type="inferred from homology"/>
<keyword evidence="4" id="KW-1003">Cell membrane</keyword>
<dbReference type="GO" id="GO:0009401">
    <property type="term" value="P:phosphoenolpyruvate-dependent sugar phosphotransferase system"/>
    <property type="evidence" value="ECO:0007669"/>
    <property type="project" value="UniProtKB-KW"/>
</dbReference>
<evidence type="ECO:0000256" key="11">
    <source>
        <dbReference type="ARBA" id="ARBA00038218"/>
    </source>
</evidence>
<comment type="caution">
    <text evidence="15">The sequence shown here is derived from an EMBL/GenBank/DDBJ whole genome shotgun (WGS) entry which is preliminary data.</text>
</comment>
<dbReference type="OrthoDB" id="9796178at2"/>
<feature type="transmembrane region" description="Helical" evidence="14">
    <location>
        <begin position="95"/>
        <end position="115"/>
    </location>
</feature>
<evidence type="ECO:0000313" key="15">
    <source>
        <dbReference type="EMBL" id="KPL74080.1"/>
    </source>
</evidence>
<gene>
    <name evidence="15" type="ORF">ADM99_02290</name>
</gene>
<comment type="similarity">
    <text evidence="11">Belongs to the UlaA family.</text>
</comment>
<dbReference type="PATRIC" id="fig|229920.5.peg.3385"/>
<evidence type="ECO:0000256" key="9">
    <source>
        <dbReference type="ARBA" id="ARBA00023136"/>
    </source>
</evidence>
<dbReference type="InterPro" id="IPR004703">
    <property type="entry name" value="PTS_sugar-sp_permease"/>
</dbReference>
<keyword evidence="6" id="KW-0598">Phosphotransferase system</keyword>
<dbReference type="GO" id="GO:0005886">
    <property type="term" value="C:plasma membrane"/>
    <property type="evidence" value="ECO:0007669"/>
    <property type="project" value="UniProtKB-SubCell"/>
</dbReference>
<feature type="transmembrane region" description="Helical" evidence="14">
    <location>
        <begin position="353"/>
        <end position="372"/>
    </location>
</feature>
<feature type="transmembrane region" description="Helical" evidence="14">
    <location>
        <begin position="12"/>
        <end position="33"/>
    </location>
</feature>
<dbReference type="RefSeq" id="WP_062423056.1">
    <property type="nucleotide sequence ID" value="NZ_BBYA01000012.1"/>
</dbReference>
<keyword evidence="8 14" id="KW-1133">Transmembrane helix</keyword>
<evidence type="ECO:0000256" key="1">
    <source>
        <dbReference type="ARBA" id="ARBA00004651"/>
    </source>
</evidence>
<evidence type="ECO:0000256" key="2">
    <source>
        <dbReference type="ARBA" id="ARBA00011738"/>
    </source>
</evidence>
<evidence type="ECO:0000256" key="10">
    <source>
        <dbReference type="ARBA" id="ARBA00037387"/>
    </source>
</evidence>
<dbReference type="NCBIfam" id="NF009553">
    <property type="entry name" value="PRK12997.1-5"/>
    <property type="match status" value="1"/>
</dbReference>
<keyword evidence="16" id="KW-1185">Reference proteome</keyword>
<evidence type="ECO:0000256" key="12">
    <source>
        <dbReference type="ARBA" id="ARBA00039702"/>
    </source>
</evidence>
<comment type="function">
    <text evidence="10">The phosphoenolpyruvate-dependent sugar phosphotransferase system (sugar PTS), a major carbohydrate active transport system, catalyzes the phosphorylation of incoming sugar substrates concomitantly with their translocation across the cell membrane. The enzyme II UlaABC PTS system is involved in ascorbate transport.</text>
</comment>
<reference evidence="15 16" key="1">
    <citation type="submission" date="2015-07" db="EMBL/GenBank/DDBJ databases">
        <title>Genome sequence of Leptolinea tardivitalis DSM 16556.</title>
        <authorList>
            <person name="Hemp J."/>
            <person name="Ward L.M."/>
            <person name="Pace L.A."/>
            <person name="Fischer W.W."/>
        </authorList>
    </citation>
    <scope>NUCLEOTIDE SEQUENCE [LARGE SCALE GENOMIC DNA]</scope>
    <source>
        <strain evidence="15 16">YMTK-2</strain>
    </source>
</reference>
<feature type="transmembrane region" description="Helical" evidence="14">
    <location>
        <begin position="424"/>
        <end position="440"/>
    </location>
</feature>
<dbReference type="EMBL" id="LGCK01000004">
    <property type="protein sequence ID" value="KPL74080.1"/>
    <property type="molecule type" value="Genomic_DNA"/>
</dbReference>
<feature type="transmembrane region" description="Helical" evidence="14">
    <location>
        <begin position="328"/>
        <end position="347"/>
    </location>
</feature>
<dbReference type="AlphaFoldDB" id="A0A0P6WZT5"/>
<evidence type="ECO:0000313" key="16">
    <source>
        <dbReference type="Proteomes" id="UP000050430"/>
    </source>
</evidence>
<feature type="transmembrane region" description="Helical" evidence="14">
    <location>
        <begin position="384"/>
        <end position="404"/>
    </location>
</feature>
<keyword evidence="3" id="KW-0813">Transport</keyword>
<feature type="transmembrane region" description="Helical" evidence="14">
    <location>
        <begin position="152"/>
        <end position="174"/>
    </location>
</feature>
<dbReference type="PANTHER" id="PTHR33843:SF4">
    <property type="entry name" value="ASCORBATE-SPECIFIC PTS SYSTEM EIIC COMPONENT"/>
    <property type="match status" value="1"/>
</dbReference>
<sequence length="441" mass="46164">MDFLKAILDVLVQIMSKPSILVGLIAMIGLISLKKPFEIVVSGTVKTIIGFLILSGGANIVIGAITPLGSLMQQGFGLQGALPVNEVFTAKAQELYGTQISLVFFFAFLINLLLARITPMKYVFLTGHHTLFASVLVTGILGLTIFKGGSEVALIAVAAIIVGFMMVFFPWLSAPFMEKVIGSKDFVMGHFGTTNYVLSGWLGEKIGDPKESTENIKFPSWIGFMREPLIAMGSVMFIIYLISTIAALGAVGVEGVGKDFGNTDAWWLNAFIQGLTFAGGVGVILLGVRMILADIVPAFRGFAEKIVPNATPALDCPVVFPYGQNAVLVGYLTSIVGGIVALGLQLATLPAGSSMGLLGGVILPSMIIHFFVGGTSGVYGNATGGWKGAVLGGFLTGLLFTLLAGTSLRAISAIGIPNSCFGDTDFGVVGSILAFVSGLFK</sequence>
<accession>A0A0P6WZT5</accession>
<protein>
    <recommendedName>
        <fullName evidence="12">Ascorbate-specific PTS system EIIC component</fullName>
    </recommendedName>
    <alternativeName>
        <fullName evidence="13">Ascorbate-specific permease IIC component UlaA</fullName>
    </alternativeName>
</protein>
<comment type="subunit">
    <text evidence="2">Homodimer.</text>
</comment>
<evidence type="ECO:0000256" key="8">
    <source>
        <dbReference type="ARBA" id="ARBA00022989"/>
    </source>
</evidence>
<dbReference type="Proteomes" id="UP000050430">
    <property type="component" value="Unassembled WGS sequence"/>
</dbReference>
<evidence type="ECO:0000256" key="6">
    <source>
        <dbReference type="ARBA" id="ARBA00022683"/>
    </source>
</evidence>
<dbReference type="InterPro" id="IPR051562">
    <property type="entry name" value="Ascorbate-PTS_EIIC"/>
</dbReference>
<keyword evidence="5" id="KW-0762">Sugar transport</keyword>
<feature type="transmembrane region" description="Helical" evidence="14">
    <location>
        <begin position="122"/>
        <end position="146"/>
    </location>
</feature>
<evidence type="ECO:0000256" key="13">
    <source>
        <dbReference type="ARBA" id="ARBA00042859"/>
    </source>
</evidence>